<organism evidence="4 5">
    <name type="scientific">Paenibacillus polygoni</name>
    <dbReference type="NCBI Taxonomy" id="3050112"/>
    <lineage>
        <taxon>Bacteria</taxon>
        <taxon>Bacillati</taxon>
        <taxon>Bacillota</taxon>
        <taxon>Bacilli</taxon>
        <taxon>Bacillales</taxon>
        <taxon>Paenibacillaceae</taxon>
        <taxon>Paenibacillus</taxon>
    </lineage>
</organism>
<accession>A0ABY8WYH1</accession>
<dbReference type="PANTHER" id="PTHR30015:SF6">
    <property type="entry name" value="SLL1429 PROTEIN"/>
    <property type="match status" value="1"/>
</dbReference>
<sequence>MARRKSKVKKREELIQSTFLFVIIVTGFGTFVMTKSVYLSIVISLISLGILIAVLINIKYQRIRRLKRSGIEDIDQMDGIQFEKYLSHLFAAQGYKTQVTKAAGDYGADLILEKAGRKIVVQAKRYRNNVGIKAVQEAQAAIAHYGAAEAWVVTSSDYTEAARNLANSNRVKLINRDRLIEMILVMKNKGEKFPEPSEVITDAPTKEFTCPRCGNHLVLRNSSRGSFYGCSRFPKCRYIKKHEAI</sequence>
<feature type="domain" description="DNA topoisomerase type IA zn finger" evidence="2">
    <location>
        <begin position="209"/>
        <end position="243"/>
    </location>
</feature>
<dbReference type="RefSeq" id="WP_285743380.1">
    <property type="nucleotide sequence ID" value="NZ_CP127162.1"/>
</dbReference>
<dbReference type="Pfam" id="PF04471">
    <property type="entry name" value="Mrr_cat"/>
    <property type="match status" value="1"/>
</dbReference>
<evidence type="ECO:0000313" key="5">
    <source>
        <dbReference type="Proteomes" id="UP001236415"/>
    </source>
</evidence>
<proteinExistence type="predicted"/>
<dbReference type="Proteomes" id="UP001236415">
    <property type="component" value="Chromosome"/>
</dbReference>
<keyword evidence="4" id="KW-0378">Hydrolase</keyword>
<keyword evidence="4" id="KW-0255">Endonuclease</keyword>
<dbReference type="GO" id="GO:0016787">
    <property type="term" value="F:hydrolase activity"/>
    <property type="evidence" value="ECO:0007669"/>
    <property type="project" value="UniProtKB-KW"/>
</dbReference>
<keyword evidence="4" id="KW-0540">Nuclease</keyword>
<evidence type="ECO:0000313" key="4">
    <source>
        <dbReference type="EMBL" id="WIV18212.1"/>
    </source>
</evidence>
<keyword evidence="5" id="KW-1185">Reference proteome</keyword>
<dbReference type="InterPro" id="IPR013498">
    <property type="entry name" value="Topo_IA_Znf"/>
</dbReference>
<protein>
    <submittedName>
        <fullName evidence="4">Restriction endonuclease</fullName>
        <ecNumber evidence="4">3.1.21.-</ecNumber>
    </submittedName>
</protein>
<dbReference type="PANTHER" id="PTHR30015">
    <property type="entry name" value="MRR RESTRICTION SYSTEM PROTEIN"/>
    <property type="match status" value="1"/>
</dbReference>
<gene>
    <name evidence="4" type="ORF">QPK24_17650</name>
</gene>
<dbReference type="Pfam" id="PF01396">
    <property type="entry name" value="Zn_ribbon_Top1"/>
    <property type="match status" value="1"/>
</dbReference>
<dbReference type="GO" id="GO:0004519">
    <property type="term" value="F:endonuclease activity"/>
    <property type="evidence" value="ECO:0007669"/>
    <property type="project" value="UniProtKB-KW"/>
</dbReference>
<dbReference type="SUPFAM" id="SSF52980">
    <property type="entry name" value="Restriction endonuclease-like"/>
    <property type="match status" value="1"/>
</dbReference>
<dbReference type="InterPro" id="IPR007560">
    <property type="entry name" value="Restrct_endonuc_IV_Mrr"/>
</dbReference>
<keyword evidence="1" id="KW-0472">Membrane</keyword>
<dbReference type="SUPFAM" id="SSF57783">
    <property type="entry name" value="Zinc beta-ribbon"/>
    <property type="match status" value="1"/>
</dbReference>
<reference evidence="4 5" key="1">
    <citation type="submission" date="2023-06" db="EMBL/GenBank/DDBJ databases">
        <title>Paenibacillus polygonum sp. nov., an endophytic bacterium, isolated from Polygonum lapathifolium L. in Nanji Wetland National Nature Reserve, South of Poyang Lake, Jiangxi Province, China.</title>
        <authorList>
            <person name="Yu Z."/>
        </authorList>
    </citation>
    <scope>NUCLEOTIDE SEQUENCE [LARGE SCALE GENOMIC DNA]</scope>
    <source>
        <strain evidence="4 5">C31</strain>
    </source>
</reference>
<evidence type="ECO:0000259" key="2">
    <source>
        <dbReference type="Pfam" id="PF01396"/>
    </source>
</evidence>
<dbReference type="Gene3D" id="3.40.1350.10">
    <property type="match status" value="1"/>
</dbReference>
<dbReference type="InterPro" id="IPR011335">
    <property type="entry name" value="Restrct_endonuc-II-like"/>
</dbReference>
<feature type="transmembrane region" description="Helical" evidence="1">
    <location>
        <begin position="12"/>
        <end position="31"/>
    </location>
</feature>
<dbReference type="InterPro" id="IPR011856">
    <property type="entry name" value="tRNA_endonuc-like_dom_sf"/>
</dbReference>
<dbReference type="Gene3D" id="3.30.65.10">
    <property type="entry name" value="Bacterial Topoisomerase I, domain 1"/>
    <property type="match status" value="1"/>
</dbReference>
<dbReference type="InterPro" id="IPR052906">
    <property type="entry name" value="Type_IV_Methyl-Rstrct_Enzyme"/>
</dbReference>
<evidence type="ECO:0000259" key="3">
    <source>
        <dbReference type="Pfam" id="PF04471"/>
    </source>
</evidence>
<keyword evidence="1" id="KW-1133">Transmembrane helix</keyword>
<evidence type="ECO:0000256" key="1">
    <source>
        <dbReference type="SAM" id="Phobius"/>
    </source>
</evidence>
<feature type="transmembrane region" description="Helical" evidence="1">
    <location>
        <begin position="37"/>
        <end position="58"/>
    </location>
</feature>
<feature type="domain" description="Restriction endonuclease type IV Mrr" evidence="3">
    <location>
        <begin position="74"/>
        <end position="183"/>
    </location>
</feature>
<keyword evidence="1" id="KW-0812">Transmembrane</keyword>
<dbReference type="EMBL" id="CP127162">
    <property type="protein sequence ID" value="WIV18212.1"/>
    <property type="molecule type" value="Genomic_DNA"/>
</dbReference>
<dbReference type="EC" id="3.1.21.-" evidence="4"/>
<name>A0ABY8WYH1_9BACL</name>